<protein>
    <recommendedName>
        <fullName evidence="4">VCBS repeat-containing protein</fullName>
    </recommendedName>
</protein>
<dbReference type="InterPro" id="IPR013517">
    <property type="entry name" value="FG-GAP"/>
</dbReference>
<evidence type="ECO:0000313" key="2">
    <source>
        <dbReference type="EMBL" id="MBB4027758.1"/>
    </source>
</evidence>
<dbReference type="SUPFAM" id="SSF69318">
    <property type="entry name" value="Integrin alpha N-terminal domain"/>
    <property type="match status" value="1"/>
</dbReference>
<dbReference type="Pfam" id="PF13517">
    <property type="entry name" value="FG-GAP_3"/>
    <property type="match status" value="2"/>
</dbReference>
<dbReference type="AlphaFoldDB" id="A0A7W6HZB7"/>
<dbReference type="PANTHER" id="PTHR44103:SF1">
    <property type="entry name" value="PROPROTEIN CONVERTASE P"/>
    <property type="match status" value="1"/>
</dbReference>
<dbReference type="Proteomes" id="UP000546007">
    <property type="component" value="Unassembled WGS sequence"/>
</dbReference>
<sequence length="420" mass="47162">MKYVLSLVVLVCIGWHSGYGQAKYEKYFSRYEILHMSDSSVLKINTGSCGATFYDMNGDGKDDLVVGEFGEVLCPGQDPKEKKPFVQGRCRVYLNYGTKECPVYKDFKWLETNGQPLYVPITCCVPMVPAFADIDGDGVDELFSGCYPGDIYMWKKGANGEYVDQVIIKLADGKPINIGNASTVFPGDVDGDGKIDLLIAGLYDGLFWARNTGTKEVFRFEKVERMNCNLGEEKIGVNHAVLYDWDGDGKLDIVFGAGYGGNVSWCRNLGDGTYAEPEILVERPEEVSAGLEPGQGHGDKPKICIYDYDGDGKEDLVLATEVWENTGCEMTPDLFEKLIKDERWVKPRKTLDALVKKMRKYTDNIPENSYTEPDSRIPKDLYEKWLAANNEYDGLMQRIMNELTGGSTNLNGIIWVYYRK</sequence>
<dbReference type="OrthoDB" id="9816120at2"/>
<dbReference type="EMBL" id="JACIES010000012">
    <property type="protein sequence ID" value="MBB4027758.1"/>
    <property type="molecule type" value="Genomic_DNA"/>
</dbReference>
<name>A0A7W6HZB7_9BACT</name>
<proteinExistence type="predicted"/>
<dbReference type="PANTHER" id="PTHR44103">
    <property type="entry name" value="PROPROTEIN CONVERTASE P"/>
    <property type="match status" value="1"/>
</dbReference>
<evidence type="ECO:0000256" key="1">
    <source>
        <dbReference type="ARBA" id="ARBA00022729"/>
    </source>
</evidence>
<dbReference type="GeneID" id="93099808"/>
<keyword evidence="3" id="KW-1185">Reference proteome</keyword>
<gene>
    <name evidence="2" type="ORF">GGR14_003572</name>
</gene>
<keyword evidence="1" id="KW-0732">Signal</keyword>
<reference evidence="2 3" key="1">
    <citation type="submission" date="2020-08" db="EMBL/GenBank/DDBJ databases">
        <title>Genomic Encyclopedia of Type Strains, Phase IV (KMG-IV): sequencing the most valuable type-strain genomes for metagenomic binning, comparative biology and taxonomic classification.</title>
        <authorList>
            <person name="Goeker M."/>
        </authorList>
    </citation>
    <scope>NUCLEOTIDE SEQUENCE [LARGE SCALE GENOMIC DNA]</scope>
    <source>
        <strain evidence="2 3">DSM 105721</strain>
    </source>
</reference>
<organism evidence="2 3">
    <name type="scientific">Butyricimonas faecihominis</name>
    <dbReference type="NCBI Taxonomy" id="1472416"/>
    <lineage>
        <taxon>Bacteria</taxon>
        <taxon>Pseudomonadati</taxon>
        <taxon>Bacteroidota</taxon>
        <taxon>Bacteroidia</taxon>
        <taxon>Bacteroidales</taxon>
        <taxon>Odoribacteraceae</taxon>
        <taxon>Butyricimonas</taxon>
    </lineage>
</organism>
<evidence type="ECO:0000313" key="3">
    <source>
        <dbReference type="Proteomes" id="UP000546007"/>
    </source>
</evidence>
<comment type="caution">
    <text evidence="2">The sequence shown here is derived from an EMBL/GenBank/DDBJ whole genome shotgun (WGS) entry which is preliminary data.</text>
</comment>
<dbReference type="Gene3D" id="2.130.10.130">
    <property type="entry name" value="Integrin alpha, N-terminal"/>
    <property type="match status" value="1"/>
</dbReference>
<dbReference type="RefSeq" id="WP_124315659.1">
    <property type="nucleotide sequence ID" value="NZ_AP028155.1"/>
</dbReference>
<evidence type="ECO:0008006" key="4">
    <source>
        <dbReference type="Google" id="ProtNLM"/>
    </source>
</evidence>
<dbReference type="InterPro" id="IPR028994">
    <property type="entry name" value="Integrin_alpha_N"/>
</dbReference>
<accession>A0A7W6HZB7</accession>